<sequence>MEHVHDKKETKFIVGTIKTRNHAVRSTSAKDNGSFLFKVLDHFAGSIKTKFSSKNHDQMRTSTKTRPLEGIDNIGYCLRRKQHLDLRYLRKGTNTIRTLI</sequence>
<protein>
    <submittedName>
        <fullName evidence="1">5104_t:CDS:1</fullName>
    </submittedName>
</protein>
<gene>
    <name evidence="1" type="ORF">FMOSSE_LOCUS11817</name>
</gene>
<dbReference type="EMBL" id="CAJVPP010004993">
    <property type="protein sequence ID" value="CAG8658360.1"/>
    <property type="molecule type" value="Genomic_DNA"/>
</dbReference>
<proteinExistence type="predicted"/>
<keyword evidence="2" id="KW-1185">Reference proteome</keyword>
<reference evidence="1" key="1">
    <citation type="submission" date="2021-06" db="EMBL/GenBank/DDBJ databases">
        <authorList>
            <person name="Kallberg Y."/>
            <person name="Tangrot J."/>
            <person name="Rosling A."/>
        </authorList>
    </citation>
    <scope>NUCLEOTIDE SEQUENCE</scope>
    <source>
        <strain evidence="1">87-6 pot B 2015</strain>
    </source>
</reference>
<dbReference type="AlphaFoldDB" id="A0A9N9DYZ4"/>
<name>A0A9N9DYZ4_FUNMO</name>
<evidence type="ECO:0000313" key="1">
    <source>
        <dbReference type="EMBL" id="CAG8658360.1"/>
    </source>
</evidence>
<dbReference type="Proteomes" id="UP000789375">
    <property type="component" value="Unassembled WGS sequence"/>
</dbReference>
<comment type="caution">
    <text evidence="1">The sequence shown here is derived from an EMBL/GenBank/DDBJ whole genome shotgun (WGS) entry which is preliminary data.</text>
</comment>
<evidence type="ECO:0000313" key="2">
    <source>
        <dbReference type="Proteomes" id="UP000789375"/>
    </source>
</evidence>
<organism evidence="1 2">
    <name type="scientific">Funneliformis mosseae</name>
    <name type="common">Endomycorrhizal fungus</name>
    <name type="synonym">Glomus mosseae</name>
    <dbReference type="NCBI Taxonomy" id="27381"/>
    <lineage>
        <taxon>Eukaryota</taxon>
        <taxon>Fungi</taxon>
        <taxon>Fungi incertae sedis</taxon>
        <taxon>Mucoromycota</taxon>
        <taxon>Glomeromycotina</taxon>
        <taxon>Glomeromycetes</taxon>
        <taxon>Glomerales</taxon>
        <taxon>Glomeraceae</taxon>
        <taxon>Funneliformis</taxon>
    </lineage>
</organism>
<accession>A0A9N9DYZ4</accession>